<dbReference type="EC" id="6.1.1.14" evidence="3"/>
<dbReference type="SUPFAM" id="SSF47323">
    <property type="entry name" value="Anticodon-binding domain of a subclass of class I aminoacyl-tRNA synthetases"/>
    <property type="match status" value="1"/>
</dbReference>
<dbReference type="PANTHER" id="PTHR30075">
    <property type="entry name" value="GLYCYL-TRNA SYNTHETASE"/>
    <property type="match status" value="1"/>
</dbReference>
<gene>
    <name evidence="12" type="ORF">E3J33_01205</name>
</gene>
<dbReference type="InterPro" id="IPR006194">
    <property type="entry name" value="Gly-tRNA-synth_heterodimer"/>
</dbReference>
<evidence type="ECO:0000313" key="12">
    <source>
        <dbReference type="EMBL" id="TET93792.1"/>
    </source>
</evidence>
<dbReference type="NCBIfam" id="TIGR00211">
    <property type="entry name" value="glyS"/>
    <property type="match status" value="1"/>
</dbReference>
<evidence type="ECO:0000313" key="13">
    <source>
        <dbReference type="Proteomes" id="UP000316925"/>
    </source>
</evidence>
<protein>
    <recommendedName>
        <fullName evidence="3">glycine--tRNA ligase</fullName>
        <ecNumber evidence="3">6.1.1.14</ecNumber>
    </recommendedName>
</protein>
<keyword evidence="7" id="KW-0067">ATP-binding</keyword>
<dbReference type="GO" id="GO:0006426">
    <property type="term" value="P:glycyl-tRNA aminoacylation"/>
    <property type="evidence" value="ECO:0007669"/>
    <property type="project" value="InterPro"/>
</dbReference>
<evidence type="ECO:0000256" key="4">
    <source>
        <dbReference type="ARBA" id="ARBA00022490"/>
    </source>
</evidence>
<dbReference type="GO" id="GO:0006420">
    <property type="term" value="P:arginyl-tRNA aminoacylation"/>
    <property type="evidence" value="ECO:0007669"/>
    <property type="project" value="InterPro"/>
</dbReference>
<accession>A0A523YQN1</accession>
<dbReference type="PROSITE" id="PS50861">
    <property type="entry name" value="AA_TRNA_LIGASE_II_GLYAB"/>
    <property type="match status" value="1"/>
</dbReference>
<comment type="caution">
    <text evidence="12">The sequence shown here is derived from an EMBL/GenBank/DDBJ whole genome shotgun (WGS) entry which is preliminary data.</text>
</comment>
<dbReference type="InterPro" id="IPR015944">
    <property type="entry name" value="Gly-tRNA-synth_bsu"/>
</dbReference>
<keyword evidence="8" id="KW-0648">Protein biosynthesis</keyword>
<evidence type="ECO:0000256" key="6">
    <source>
        <dbReference type="ARBA" id="ARBA00022741"/>
    </source>
</evidence>
<dbReference type="GO" id="GO:0005829">
    <property type="term" value="C:cytosol"/>
    <property type="evidence" value="ECO:0007669"/>
    <property type="project" value="TreeGrafter"/>
</dbReference>
<keyword evidence="5 12" id="KW-0436">Ligase</keyword>
<proteinExistence type="inferred from homology"/>
<evidence type="ECO:0000256" key="8">
    <source>
        <dbReference type="ARBA" id="ARBA00022917"/>
    </source>
</evidence>
<comment type="subcellular location">
    <subcellularLocation>
        <location evidence="1">Cytoplasm</location>
    </subcellularLocation>
</comment>
<feature type="domain" description="DALR anticodon binding" evidence="11">
    <location>
        <begin position="574"/>
        <end position="674"/>
    </location>
</feature>
<keyword evidence="9" id="KW-0030">Aminoacyl-tRNA synthetase</keyword>
<feature type="non-terminal residue" evidence="12">
    <location>
        <position position="1"/>
    </location>
</feature>
<comment type="similarity">
    <text evidence="2">Belongs to the class-II aminoacyl-tRNA synthetase family.</text>
</comment>
<dbReference type="Proteomes" id="UP000316925">
    <property type="component" value="Unassembled WGS sequence"/>
</dbReference>
<comment type="catalytic activity">
    <reaction evidence="10">
        <text>tRNA(Gly) + glycine + ATP = glycyl-tRNA(Gly) + AMP + diphosphate</text>
        <dbReference type="Rhea" id="RHEA:16013"/>
        <dbReference type="Rhea" id="RHEA-COMP:9664"/>
        <dbReference type="Rhea" id="RHEA-COMP:9683"/>
        <dbReference type="ChEBI" id="CHEBI:30616"/>
        <dbReference type="ChEBI" id="CHEBI:33019"/>
        <dbReference type="ChEBI" id="CHEBI:57305"/>
        <dbReference type="ChEBI" id="CHEBI:78442"/>
        <dbReference type="ChEBI" id="CHEBI:78522"/>
        <dbReference type="ChEBI" id="CHEBI:456215"/>
        <dbReference type="EC" id="6.1.1.14"/>
    </reaction>
</comment>
<dbReference type="InterPro" id="IPR009080">
    <property type="entry name" value="tRNAsynth_Ia_anticodon-bd"/>
</dbReference>
<evidence type="ECO:0000256" key="10">
    <source>
        <dbReference type="ARBA" id="ARBA00047937"/>
    </source>
</evidence>
<dbReference type="EMBL" id="SOIJ01000068">
    <property type="protein sequence ID" value="TET93792.1"/>
    <property type="molecule type" value="Genomic_DNA"/>
</dbReference>
<dbReference type="Pfam" id="PF05746">
    <property type="entry name" value="DALR_1"/>
    <property type="match status" value="1"/>
</dbReference>
<dbReference type="HAMAP" id="MF_00255">
    <property type="entry name" value="Gly_tRNA_synth_beta"/>
    <property type="match status" value="1"/>
</dbReference>
<reference evidence="12 13" key="1">
    <citation type="submission" date="2019-03" db="EMBL/GenBank/DDBJ databases">
        <title>Metabolic potential of uncultured bacteria and archaea associated with petroleum seepage in deep-sea sediments.</title>
        <authorList>
            <person name="Dong X."/>
            <person name="Hubert C."/>
        </authorList>
    </citation>
    <scope>NUCLEOTIDE SEQUENCE [LARGE SCALE GENOMIC DNA]</scope>
    <source>
        <strain evidence="12">E29_bin28</strain>
    </source>
</reference>
<evidence type="ECO:0000256" key="1">
    <source>
        <dbReference type="ARBA" id="ARBA00004496"/>
    </source>
</evidence>
<evidence type="ECO:0000256" key="7">
    <source>
        <dbReference type="ARBA" id="ARBA00022840"/>
    </source>
</evidence>
<organism evidence="12 13">
    <name type="scientific">Aerophobetes bacterium</name>
    <dbReference type="NCBI Taxonomy" id="2030807"/>
    <lineage>
        <taxon>Bacteria</taxon>
        <taxon>Candidatus Aerophobota</taxon>
    </lineage>
</organism>
<dbReference type="Pfam" id="PF02092">
    <property type="entry name" value="tRNA_synt_2f"/>
    <property type="match status" value="1"/>
</dbReference>
<dbReference type="InterPro" id="IPR008909">
    <property type="entry name" value="DALR_anticod-bd"/>
</dbReference>
<evidence type="ECO:0000256" key="5">
    <source>
        <dbReference type="ARBA" id="ARBA00022598"/>
    </source>
</evidence>
<dbReference type="GO" id="GO:0004820">
    <property type="term" value="F:glycine-tRNA ligase activity"/>
    <property type="evidence" value="ECO:0007669"/>
    <property type="project" value="UniProtKB-EC"/>
</dbReference>
<dbReference type="AlphaFoldDB" id="A0A523YQN1"/>
<keyword evidence="4" id="KW-0963">Cytoplasm</keyword>
<dbReference type="SUPFAM" id="SSF109604">
    <property type="entry name" value="HD-domain/PDEase-like"/>
    <property type="match status" value="1"/>
</dbReference>
<evidence type="ECO:0000256" key="2">
    <source>
        <dbReference type="ARBA" id="ARBA00008226"/>
    </source>
</evidence>
<keyword evidence="6" id="KW-0547">Nucleotide-binding</keyword>
<dbReference type="PRINTS" id="PR01045">
    <property type="entry name" value="TRNASYNTHGB"/>
</dbReference>
<dbReference type="GO" id="GO:0005524">
    <property type="term" value="F:ATP binding"/>
    <property type="evidence" value="ECO:0007669"/>
    <property type="project" value="UniProtKB-KW"/>
</dbReference>
<dbReference type="GO" id="GO:0004814">
    <property type="term" value="F:arginine-tRNA ligase activity"/>
    <property type="evidence" value="ECO:0007669"/>
    <property type="project" value="InterPro"/>
</dbReference>
<dbReference type="PANTHER" id="PTHR30075:SF2">
    <property type="entry name" value="GLYCINE--TRNA LIGASE, CHLOROPLASTIC_MITOCHONDRIAL 2"/>
    <property type="match status" value="1"/>
</dbReference>
<evidence type="ECO:0000259" key="11">
    <source>
        <dbReference type="Pfam" id="PF05746"/>
    </source>
</evidence>
<evidence type="ECO:0000256" key="9">
    <source>
        <dbReference type="ARBA" id="ARBA00023146"/>
    </source>
</evidence>
<evidence type="ECO:0000256" key="3">
    <source>
        <dbReference type="ARBA" id="ARBA00012829"/>
    </source>
</evidence>
<sequence length="686" mass="78585">EDLPPSFVCEALQQLKEKGEELFASAYLDYERIDTFGSSQRLVCQVVGLSPHQRPRFDKEMGPPQIMVFDEAGRLTFQGKAYLKAKGVKKEDLGIEKLEKGSYVYIKRKKISQPTEKLLPSLFLELIKSIHFPKSMRWGRENFSFGRPIRSILALFGEKMIRFKIAGISSHRKARGHRFLSPSYFSVPTAQEYFPLLKKNYVIVDPKERKKLILRQIGKIASSLRKNNPGARIYEDEDLLEEIVYLVEYPTLFIGEFDQRFLSLPQPVLKACLRDYQKHFSVGDRKGSLAYFVGAREGDQDHLGEVVEGNRRVINARLTDAIFFLEEDKKTPLDKRVSELKEMIAQEKLGSYYDKTLRLVKLASGIASRLGRSEKIKEKVKEAAYLCKADLITQMVKEFPSLHGIMGQEYALQSGKDQEVAQAILEHRMPRFSGDGLPHTEAGAILALTDKVDTLVGSFWAGFVPSGAGDPWGLRREAQGIVEIILDKEWGISLDYLIRESLKLYGEKTTGIDLKVKEFLRARIVGILKERQIKTEQVKAVLKASFDNVVDVVKRGDALRSAATRPEFKEEVIAIVRLVNILKQAEEWGLMIPDHVKEELLQEKEEMNLYRHWKKIEPQLEELLREQDYLQVYQILSTLRHSIHDFFEGVLVMSEDKTLRLNRLSLLSKIGKTFLSIADFTELQVK</sequence>
<dbReference type="Gene3D" id="1.10.730.10">
    <property type="entry name" value="Isoleucyl-tRNA Synthetase, Domain 1"/>
    <property type="match status" value="1"/>
</dbReference>
<name>A0A523YQN1_UNCAE</name>